<accession>A0ABY7E8W5</accession>
<keyword evidence="2" id="KW-1185">Reference proteome</keyword>
<dbReference type="PANTHER" id="PTHR10412">
    <property type="entry name" value="MANNOSYL-OLIGOSACCHARIDE GLUCOSIDASE"/>
    <property type="match status" value="1"/>
</dbReference>
<dbReference type="Gene3D" id="1.50.10.10">
    <property type="match status" value="1"/>
</dbReference>
<dbReference type="InterPro" id="IPR008928">
    <property type="entry name" value="6-hairpin_glycosidase_sf"/>
</dbReference>
<dbReference type="EMBL" id="CP111015">
    <property type="protein sequence ID" value="WAR03596.1"/>
    <property type="molecule type" value="Genomic_DNA"/>
</dbReference>
<dbReference type="PANTHER" id="PTHR10412:SF10">
    <property type="entry name" value="GLYCOSYL HYDROLASE FAMILY 63 C-TERMINAL DOMAIN-CONTAINING PROTEIN"/>
    <property type="match status" value="1"/>
</dbReference>
<reference evidence="1" key="1">
    <citation type="submission" date="2022-11" db="EMBL/GenBank/DDBJ databases">
        <title>Centuries of genome instability and evolution in soft-shell clam transmissible cancer (bioRxiv).</title>
        <authorList>
            <person name="Hart S.F.M."/>
            <person name="Yonemitsu M.A."/>
            <person name="Giersch R.M."/>
            <person name="Beal B.F."/>
            <person name="Arriagada G."/>
            <person name="Davis B.W."/>
            <person name="Ostrander E.A."/>
            <person name="Goff S.P."/>
            <person name="Metzger M.J."/>
        </authorList>
    </citation>
    <scope>NUCLEOTIDE SEQUENCE</scope>
    <source>
        <strain evidence="1">MELC-2E11</strain>
        <tissue evidence="1">Siphon/mantle</tissue>
    </source>
</reference>
<protein>
    <submittedName>
        <fullName evidence="1">YM54-like protein</fullName>
    </submittedName>
</protein>
<proteinExistence type="predicted"/>
<dbReference type="InterPro" id="IPR004888">
    <property type="entry name" value="Glycoside_hydrolase_63"/>
</dbReference>
<evidence type="ECO:0000313" key="1">
    <source>
        <dbReference type="EMBL" id="WAR03596.1"/>
    </source>
</evidence>
<evidence type="ECO:0000313" key="2">
    <source>
        <dbReference type="Proteomes" id="UP001164746"/>
    </source>
</evidence>
<organism evidence="1 2">
    <name type="scientific">Mya arenaria</name>
    <name type="common">Soft-shell clam</name>
    <dbReference type="NCBI Taxonomy" id="6604"/>
    <lineage>
        <taxon>Eukaryota</taxon>
        <taxon>Metazoa</taxon>
        <taxon>Spiralia</taxon>
        <taxon>Lophotrochozoa</taxon>
        <taxon>Mollusca</taxon>
        <taxon>Bivalvia</taxon>
        <taxon>Autobranchia</taxon>
        <taxon>Heteroconchia</taxon>
        <taxon>Euheterodonta</taxon>
        <taxon>Imparidentia</taxon>
        <taxon>Neoheterodontei</taxon>
        <taxon>Myida</taxon>
        <taxon>Myoidea</taxon>
        <taxon>Myidae</taxon>
        <taxon>Mya</taxon>
    </lineage>
</organism>
<dbReference type="Proteomes" id="UP001164746">
    <property type="component" value="Chromosome 4"/>
</dbReference>
<dbReference type="InterPro" id="IPR012341">
    <property type="entry name" value="6hp_glycosidase-like_sf"/>
</dbReference>
<name>A0ABY7E8W5_MYAAR</name>
<sequence>MMYKYAKPFLKKYNKINFSDILLLTSSFKGYDIRVVSLWDETDGFYYDHVRNNQCSQPVKIKSMVGLVPLFCSLVLKDRDFKHHPGFAKRTKWFIENRKDLSKGISFMTRGTHQEGSLLLSVINKEKLVKILSHMLDEEKFLSPYGIRSLSKVNSAFKPAFSDRDSAFVNGSCLRWYLSILGLQMPGLISHLHFSMLLIHILKVLVTYCVVRLAVTPTLIQEHQSHPYELHVGGTYYSVQYEPGESKTKLFGGNSNWRGPIWLPMNYLLIENLERLDYFYGDELKVECPTGSGVTMRLGEVAQNLERRLVNLFMPDAKGRRPCHGNDEVYAKDPHFKKLCLFYEYFNGDTGRGCGASHQTGWTSLVANILERNIDVEEGYDSADSLD</sequence>
<dbReference type="SUPFAM" id="SSF48208">
    <property type="entry name" value="Six-hairpin glycosidases"/>
    <property type="match status" value="2"/>
</dbReference>
<gene>
    <name evidence="1" type="ORF">MAR_010154</name>
</gene>